<dbReference type="Proteomes" id="UP000184315">
    <property type="component" value="Unassembled WGS sequence"/>
</dbReference>
<evidence type="ECO:0000256" key="1">
    <source>
        <dbReference type="SAM" id="Phobius"/>
    </source>
</evidence>
<keyword evidence="3" id="KW-1185">Reference proteome</keyword>
<name>A0A1J1LQ66_9CYAN</name>
<keyword evidence="1" id="KW-1133">Transmembrane helix</keyword>
<dbReference type="RefSeq" id="WP_072720853.1">
    <property type="nucleotide sequence ID" value="NZ_LN889812.1"/>
</dbReference>
<protein>
    <submittedName>
        <fullName evidence="2">Uncharacterized protein</fullName>
    </submittedName>
</protein>
<dbReference type="AlphaFoldDB" id="A0A1J1LQ66"/>
<dbReference type="STRING" id="671072.PL9214640381"/>
<proteinExistence type="predicted"/>
<keyword evidence="1" id="KW-0812">Transmembrane</keyword>
<dbReference type="EMBL" id="CZDF01000171">
    <property type="protein sequence ID" value="CUR34374.1"/>
    <property type="molecule type" value="Genomic_DNA"/>
</dbReference>
<organism evidence="2 3">
    <name type="scientific">Planktothrix tepida PCC 9214</name>
    <dbReference type="NCBI Taxonomy" id="671072"/>
    <lineage>
        <taxon>Bacteria</taxon>
        <taxon>Bacillati</taxon>
        <taxon>Cyanobacteriota</taxon>
        <taxon>Cyanophyceae</taxon>
        <taxon>Oscillatoriophycideae</taxon>
        <taxon>Oscillatoriales</taxon>
        <taxon>Microcoleaceae</taxon>
        <taxon>Planktothrix</taxon>
    </lineage>
</organism>
<feature type="transmembrane region" description="Helical" evidence="1">
    <location>
        <begin position="29"/>
        <end position="48"/>
    </location>
</feature>
<reference evidence="3" key="1">
    <citation type="submission" date="2015-10" db="EMBL/GenBank/DDBJ databases">
        <authorList>
            <person name="Regsiter A."/>
            <person name="william w."/>
        </authorList>
    </citation>
    <scope>NUCLEOTIDE SEQUENCE [LARGE SCALE GENOMIC DNA]</scope>
</reference>
<sequence>MKNKAFPLLMFSLLLMLVITPFAGLTPLMLLLLVTGIFYVWGSIFLVLKEGKPNSEPADLP</sequence>
<gene>
    <name evidence="2" type="ORF">PL9214640381</name>
</gene>
<evidence type="ECO:0000313" key="2">
    <source>
        <dbReference type="EMBL" id="CUR34374.1"/>
    </source>
</evidence>
<feature type="transmembrane region" description="Helical" evidence="1">
    <location>
        <begin position="5"/>
        <end position="23"/>
    </location>
</feature>
<accession>A0A1J1LQ66</accession>
<evidence type="ECO:0000313" key="3">
    <source>
        <dbReference type="Proteomes" id="UP000184315"/>
    </source>
</evidence>
<keyword evidence="1" id="KW-0472">Membrane</keyword>